<keyword evidence="3" id="KW-0547">Nucleotide-binding</keyword>
<reference evidence="3" key="1">
    <citation type="submission" date="2022-10" db="EMBL/GenBank/DDBJ databases">
        <title>The WGS of Solirubrobacter ginsenosidimutans DSM 21036.</title>
        <authorList>
            <person name="Jiang Z."/>
        </authorList>
    </citation>
    <scope>NUCLEOTIDE SEQUENCE</scope>
    <source>
        <strain evidence="3">DSM 21036</strain>
    </source>
</reference>
<evidence type="ECO:0000313" key="4">
    <source>
        <dbReference type="Proteomes" id="UP001149140"/>
    </source>
</evidence>
<dbReference type="AlphaFoldDB" id="A0A9X3MYJ3"/>
<dbReference type="CDD" id="cd16936">
    <property type="entry name" value="HATPase_RsbW-like"/>
    <property type="match status" value="1"/>
</dbReference>
<dbReference type="InterPro" id="IPR036890">
    <property type="entry name" value="HATPase_C_sf"/>
</dbReference>
<dbReference type="Gene3D" id="3.30.565.10">
    <property type="entry name" value="Histidine kinase-like ATPase, C-terminal domain"/>
    <property type="match status" value="1"/>
</dbReference>
<dbReference type="SUPFAM" id="SSF55874">
    <property type="entry name" value="ATPase domain of HSP90 chaperone/DNA topoisomerase II/histidine kinase"/>
    <property type="match status" value="1"/>
</dbReference>
<keyword evidence="1" id="KW-0808">Transferase</keyword>
<comment type="caution">
    <text evidence="3">The sequence shown here is derived from an EMBL/GenBank/DDBJ whole genome shotgun (WGS) entry which is preliminary data.</text>
</comment>
<evidence type="ECO:0000313" key="3">
    <source>
        <dbReference type="EMBL" id="MDA0165189.1"/>
    </source>
</evidence>
<sequence>MFYSTALPKSPSSASRARLLLERVRADVDPGVFENARLLLSELVANAVEHVEEAGDLEVRIALGDGVLRVEVLDPGPGFDPPPRPPDSDRGWGLRFTDRLASRWAADRDERARVWFELPLSSS</sequence>
<dbReference type="InterPro" id="IPR003594">
    <property type="entry name" value="HATPase_dom"/>
</dbReference>
<keyword evidence="1" id="KW-0723">Serine/threonine-protein kinase</keyword>
<name>A0A9X3MYJ3_9ACTN</name>
<dbReference type="Pfam" id="PF13581">
    <property type="entry name" value="HATPase_c_2"/>
    <property type="match status" value="1"/>
</dbReference>
<proteinExistence type="predicted"/>
<dbReference type="RefSeq" id="WP_270044446.1">
    <property type="nucleotide sequence ID" value="NZ_JAPDOD010000043.1"/>
</dbReference>
<dbReference type="InterPro" id="IPR050267">
    <property type="entry name" value="Anti-sigma-factor_SerPK"/>
</dbReference>
<dbReference type="GO" id="GO:0005524">
    <property type="term" value="F:ATP binding"/>
    <property type="evidence" value="ECO:0007669"/>
    <property type="project" value="UniProtKB-KW"/>
</dbReference>
<keyword evidence="1" id="KW-0418">Kinase</keyword>
<dbReference type="EMBL" id="JAPDOD010000043">
    <property type="protein sequence ID" value="MDA0165189.1"/>
    <property type="molecule type" value="Genomic_DNA"/>
</dbReference>
<keyword evidence="3" id="KW-0067">ATP-binding</keyword>
<dbReference type="GO" id="GO:0004674">
    <property type="term" value="F:protein serine/threonine kinase activity"/>
    <property type="evidence" value="ECO:0007669"/>
    <property type="project" value="UniProtKB-KW"/>
</dbReference>
<protein>
    <submittedName>
        <fullName evidence="3">ATP-binding protein</fullName>
    </submittedName>
</protein>
<dbReference type="PANTHER" id="PTHR35526:SF3">
    <property type="entry name" value="ANTI-SIGMA-F FACTOR RSBW"/>
    <property type="match status" value="1"/>
</dbReference>
<evidence type="ECO:0000256" key="1">
    <source>
        <dbReference type="ARBA" id="ARBA00022527"/>
    </source>
</evidence>
<feature type="domain" description="Histidine kinase/HSP90-like ATPase" evidence="2">
    <location>
        <begin position="31"/>
        <end position="122"/>
    </location>
</feature>
<dbReference type="SMART" id="SM00387">
    <property type="entry name" value="HATPase_c"/>
    <property type="match status" value="1"/>
</dbReference>
<dbReference type="Proteomes" id="UP001149140">
    <property type="component" value="Unassembled WGS sequence"/>
</dbReference>
<dbReference type="PANTHER" id="PTHR35526">
    <property type="entry name" value="ANTI-SIGMA-F FACTOR RSBW-RELATED"/>
    <property type="match status" value="1"/>
</dbReference>
<gene>
    <name evidence="3" type="ORF">OM076_33275</name>
</gene>
<organism evidence="3 4">
    <name type="scientific">Solirubrobacter ginsenosidimutans</name>
    <dbReference type="NCBI Taxonomy" id="490573"/>
    <lineage>
        <taxon>Bacteria</taxon>
        <taxon>Bacillati</taxon>
        <taxon>Actinomycetota</taxon>
        <taxon>Thermoleophilia</taxon>
        <taxon>Solirubrobacterales</taxon>
        <taxon>Solirubrobacteraceae</taxon>
        <taxon>Solirubrobacter</taxon>
    </lineage>
</organism>
<accession>A0A9X3MYJ3</accession>
<evidence type="ECO:0000259" key="2">
    <source>
        <dbReference type="SMART" id="SM00387"/>
    </source>
</evidence>
<keyword evidence="4" id="KW-1185">Reference proteome</keyword>